<name>A0ABD1EPM0_HYPHA</name>
<reference evidence="7 8" key="1">
    <citation type="submission" date="2024-05" db="EMBL/GenBank/DDBJ databases">
        <title>Genetic variation in Jamaican populations of the coffee berry borer (Hypothenemus hampei).</title>
        <authorList>
            <person name="Errbii M."/>
            <person name="Myrie A."/>
        </authorList>
    </citation>
    <scope>NUCLEOTIDE SEQUENCE [LARGE SCALE GENOMIC DNA]</scope>
    <source>
        <strain evidence="7">JA-Hopewell-2020-01-JO</strain>
        <tissue evidence="7">Whole body</tissue>
    </source>
</reference>
<feature type="domain" description="THAP-type" evidence="6">
    <location>
        <begin position="1"/>
        <end position="83"/>
    </location>
</feature>
<evidence type="ECO:0000313" key="7">
    <source>
        <dbReference type="EMBL" id="KAL1498434.1"/>
    </source>
</evidence>
<gene>
    <name evidence="7" type="ORF">ABEB36_009239</name>
</gene>
<protein>
    <recommendedName>
        <fullName evidence="6">THAP-type domain-containing protein</fullName>
    </recommendedName>
</protein>
<evidence type="ECO:0000256" key="4">
    <source>
        <dbReference type="ARBA" id="ARBA00023125"/>
    </source>
</evidence>
<keyword evidence="2 5" id="KW-0863">Zinc-finger</keyword>
<sequence length="220" mass="25319">MSTRRCILCKKKQCDTANSYYSFPKDVILQSKWKRICNLEDNIVVNNLKICSDHFDTDDFVENSIIGKRGILRLKLGAIPKGSNCIRTKGLLFTSMKPCKNLKHVYTKYISKSNCLTGPWSIANLESSIIEENCNIHRKKEETNTAIDKTIDTICVEENCTTLETISNVVTVNEGSKTSFRAIKSMYEELSNDNLFTRWLSTNQKREVQLNSMDKIHFQW</sequence>
<dbReference type="Proteomes" id="UP001566132">
    <property type="component" value="Unassembled WGS sequence"/>
</dbReference>
<keyword evidence="4 5" id="KW-0238">DNA-binding</keyword>
<dbReference type="Gene3D" id="6.20.210.20">
    <property type="entry name" value="THAP domain"/>
    <property type="match status" value="1"/>
</dbReference>
<comment type="caution">
    <text evidence="7">The sequence shown here is derived from an EMBL/GenBank/DDBJ whole genome shotgun (WGS) entry which is preliminary data.</text>
</comment>
<organism evidence="7 8">
    <name type="scientific">Hypothenemus hampei</name>
    <name type="common">Coffee berry borer</name>
    <dbReference type="NCBI Taxonomy" id="57062"/>
    <lineage>
        <taxon>Eukaryota</taxon>
        <taxon>Metazoa</taxon>
        <taxon>Ecdysozoa</taxon>
        <taxon>Arthropoda</taxon>
        <taxon>Hexapoda</taxon>
        <taxon>Insecta</taxon>
        <taxon>Pterygota</taxon>
        <taxon>Neoptera</taxon>
        <taxon>Endopterygota</taxon>
        <taxon>Coleoptera</taxon>
        <taxon>Polyphaga</taxon>
        <taxon>Cucujiformia</taxon>
        <taxon>Curculionidae</taxon>
        <taxon>Scolytinae</taxon>
        <taxon>Hypothenemus</taxon>
    </lineage>
</organism>
<dbReference type="Pfam" id="PF05485">
    <property type="entry name" value="THAP"/>
    <property type="match status" value="1"/>
</dbReference>
<keyword evidence="3" id="KW-0862">Zinc</keyword>
<dbReference type="PANTHER" id="PTHR46600:SF11">
    <property type="entry name" value="THAP DOMAIN-CONTAINING PROTEIN 10"/>
    <property type="match status" value="1"/>
</dbReference>
<dbReference type="SMART" id="SM00980">
    <property type="entry name" value="THAP"/>
    <property type="match status" value="1"/>
</dbReference>
<dbReference type="InterPro" id="IPR026516">
    <property type="entry name" value="THAP1/10"/>
</dbReference>
<dbReference type="PROSITE" id="PS50950">
    <property type="entry name" value="ZF_THAP"/>
    <property type="match status" value="1"/>
</dbReference>
<proteinExistence type="predicted"/>
<accession>A0ABD1EPM0</accession>
<evidence type="ECO:0000259" key="6">
    <source>
        <dbReference type="PROSITE" id="PS50950"/>
    </source>
</evidence>
<dbReference type="PANTHER" id="PTHR46600">
    <property type="entry name" value="THAP DOMAIN-CONTAINING"/>
    <property type="match status" value="1"/>
</dbReference>
<evidence type="ECO:0000256" key="5">
    <source>
        <dbReference type="PROSITE-ProRule" id="PRU00309"/>
    </source>
</evidence>
<keyword evidence="1" id="KW-0479">Metal-binding</keyword>
<dbReference type="InterPro" id="IPR038441">
    <property type="entry name" value="THAP_Znf_sf"/>
</dbReference>
<dbReference type="GO" id="GO:0008270">
    <property type="term" value="F:zinc ion binding"/>
    <property type="evidence" value="ECO:0007669"/>
    <property type="project" value="UniProtKB-KW"/>
</dbReference>
<dbReference type="InterPro" id="IPR006612">
    <property type="entry name" value="THAP_Znf"/>
</dbReference>
<dbReference type="EMBL" id="JBDJPC010000006">
    <property type="protein sequence ID" value="KAL1498434.1"/>
    <property type="molecule type" value="Genomic_DNA"/>
</dbReference>
<keyword evidence="8" id="KW-1185">Reference proteome</keyword>
<evidence type="ECO:0000256" key="1">
    <source>
        <dbReference type="ARBA" id="ARBA00022723"/>
    </source>
</evidence>
<dbReference type="SUPFAM" id="SSF57716">
    <property type="entry name" value="Glucocorticoid receptor-like (DNA-binding domain)"/>
    <property type="match status" value="1"/>
</dbReference>
<dbReference type="AlphaFoldDB" id="A0ABD1EPM0"/>
<dbReference type="GO" id="GO:0003677">
    <property type="term" value="F:DNA binding"/>
    <property type="evidence" value="ECO:0007669"/>
    <property type="project" value="UniProtKB-UniRule"/>
</dbReference>
<evidence type="ECO:0000256" key="3">
    <source>
        <dbReference type="ARBA" id="ARBA00022833"/>
    </source>
</evidence>
<evidence type="ECO:0000313" key="8">
    <source>
        <dbReference type="Proteomes" id="UP001566132"/>
    </source>
</evidence>
<evidence type="ECO:0000256" key="2">
    <source>
        <dbReference type="ARBA" id="ARBA00022771"/>
    </source>
</evidence>